<dbReference type="EMBL" id="MU273595">
    <property type="protein sequence ID" value="KAI0031033.1"/>
    <property type="molecule type" value="Genomic_DNA"/>
</dbReference>
<reference evidence="1" key="2">
    <citation type="journal article" date="2022" name="New Phytol.">
        <title>Evolutionary transition to the ectomycorrhizal habit in the genomes of a hyperdiverse lineage of mushroom-forming fungi.</title>
        <authorList>
            <person name="Looney B."/>
            <person name="Miyauchi S."/>
            <person name="Morin E."/>
            <person name="Drula E."/>
            <person name="Courty P.E."/>
            <person name="Kohler A."/>
            <person name="Kuo A."/>
            <person name="LaButti K."/>
            <person name="Pangilinan J."/>
            <person name="Lipzen A."/>
            <person name="Riley R."/>
            <person name="Andreopoulos W."/>
            <person name="He G."/>
            <person name="Johnson J."/>
            <person name="Nolan M."/>
            <person name="Tritt A."/>
            <person name="Barry K.W."/>
            <person name="Grigoriev I.V."/>
            <person name="Nagy L.G."/>
            <person name="Hibbett D."/>
            <person name="Henrissat B."/>
            <person name="Matheny P.B."/>
            <person name="Labbe J."/>
            <person name="Martin F.M."/>
        </authorList>
    </citation>
    <scope>NUCLEOTIDE SEQUENCE</scope>
    <source>
        <strain evidence="1">EC-137</strain>
    </source>
</reference>
<sequence length="307" mass="33195">MTSNRNFKIENLYNVKGWVVVVTGSGTGALARSGIGLMIAQTFANNGAKVYIVGRRKDVLDNAVEKHGKNLADPSGQMIPLQADITSKESIGQLADEVGRREKYVNVLVNNAGIQMGTSEAEKGNMSAEVLAIELFEESWEEWLEVYQTNVVGWVRPFGYFFTSAAFLPLLNAATQCVSGFSGSIINISSISGIVRSIQHRAKYNISKAAAIHLTTLLAQEFSRCATKVRVNSIAPSVFPSELTAGPSDEANKNALSAEGWRENKQVPAGRPGREEDMAQAVLHFALNQYANGQTMAIDGGYLLGHP</sequence>
<name>A0ACB8QGS0_9AGAM</name>
<proteinExistence type="predicted"/>
<evidence type="ECO:0000313" key="2">
    <source>
        <dbReference type="Proteomes" id="UP000814128"/>
    </source>
</evidence>
<protein>
    <submittedName>
        <fullName evidence="1">Uncharacterized protein</fullName>
    </submittedName>
</protein>
<dbReference type="Proteomes" id="UP000814128">
    <property type="component" value="Unassembled WGS sequence"/>
</dbReference>
<reference evidence="1" key="1">
    <citation type="submission" date="2021-02" db="EMBL/GenBank/DDBJ databases">
        <authorList>
            <consortium name="DOE Joint Genome Institute"/>
            <person name="Ahrendt S."/>
            <person name="Looney B.P."/>
            <person name="Miyauchi S."/>
            <person name="Morin E."/>
            <person name="Drula E."/>
            <person name="Courty P.E."/>
            <person name="Chicoki N."/>
            <person name="Fauchery L."/>
            <person name="Kohler A."/>
            <person name="Kuo A."/>
            <person name="Labutti K."/>
            <person name="Pangilinan J."/>
            <person name="Lipzen A."/>
            <person name="Riley R."/>
            <person name="Andreopoulos W."/>
            <person name="He G."/>
            <person name="Johnson J."/>
            <person name="Barry K.W."/>
            <person name="Grigoriev I.V."/>
            <person name="Nagy L."/>
            <person name="Hibbett D."/>
            <person name="Henrissat B."/>
            <person name="Matheny P.B."/>
            <person name="Labbe J."/>
            <person name="Martin F."/>
        </authorList>
    </citation>
    <scope>NUCLEOTIDE SEQUENCE</scope>
    <source>
        <strain evidence="1">EC-137</strain>
    </source>
</reference>
<comment type="caution">
    <text evidence="1">The sequence shown here is derived from an EMBL/GenBank/DDBJ whole genome shotgun (WGS) entry which is preliminary data.</text>
</comment>
<organism evidence="1 2">
    <name type="scientific">Vararia minispora EC-137</name>
    <dbReference type="NCBI Taxonomy" id="1314806"/>
    <lineage>
        <taxon>Eukaryota</taxon>
        <taxon>Fungi</taxon>
        <taxon>Dikarya</taxon>
        <taxon>Basidiomycota</taxon>
        <taxon>Agaricomycotina</taxon>
        <taxon>Agaricomycetes</taxon>
        <taxon>Russulales</taxon>
        <taxon>Lachnocladiaceae</taxon>
        <taxon>Vararia</taxon>
    </lineage>
</organism>
<gene>
    <name evidence="1" type="ORF">K488DRAFT_71713</name>
</gene>
<accession>A0ACB8QGS0</accession>
<evidence type="ECO:0000313" key="1">
    <source>
        <dbReference type="EMBL" id="KAI0031033.1"/>
    </source>
</evidence>
<keyword evidence="2" id="KW-1185">Reference proteome</keyword>